<sequence>MENVIQKMKEIQSGHVGVAIYSTKNERIVASYNSELYIPLASSAKVAIGFAVAKMIKDKQVSWNDILHQIKFNPKEDSAQLYPHLQGRNTLTLSKAVEVMIACHDSYIAHSIVIHCGGWDTVIEYVSRYFSKIHIQENPRDEQNVGELNQVLSFLVHIFQAYKAEPELLEPIISGMVRQQGDYEGIPYYHLAHMTGGLSTATINIGIIGMFHEFPFLYVMGGKDLPNRFENKEIDEAFAVSLKYIYKEYNESMLGLSN</sequence>
<reference evidence="2 3" key="1">
    <citation type="submission" date="2017-09" db="EMBL/GenBank/DDBJ databases">
        <title>Large-scale bioinformatics analysis of Bacillus genomes uncovers conserved roles of natural products in bacterial physiology.</title>
        <authorList>
            <consortium name="Agbiome Team Llc"/>
            <person name="Bleich R.M."/>
            <person name="Grubbs K.J."/>
            <person name="Santa Maria K.C."/>
            <person name="Allen S.E."/>
            <person name="Farag S."/>
            <person name="Shank E.A."/>
            <person name="Bowers A."/>
        </authorList>
    </citation>
    <scope>NUCLEOTIDE SEQUENCE [LARGE SCALE GENOMIC DNA]</scope>
    <source>
        <strain evidence="2 3">AFS061806</strain>
    </source>
</reference>
<proteinExistence type="predicted"/>
<comment type="caution">
    <text evidence="2">The sequence shown here is derived from an EMBL/GenBank/DDBJ whole genome shotgun (WGS) entry which is preliminary data.</text>
</comment>
<dbReference type="Pfam" id="PF13354">
    <property type="entry name" value="Beta-lactamase2"/>
    <property type="match status" value="1"/>
</dbReference>
<name>A0A2B3U634_BACCE</name>
<dbReference type="SUPFAM" id="SSF56601">
    <property type="entry name" value="beta-lactamase/transpeptidase-like"/>
    <property type="match status" value="1"/>
</dbReference>
<dbReference type="Proteomes" id="UP000224076">
    <property type="component" value="Unassembled WGS sequence"/>
</dbReference>
<evidence type="ECO:0000259" key="1">
    <source>
        <dbReference type="Pfam" id="PF13354"/>
    </source>
</evidence>
<gene>
    <name evidence="2" type="ORF">COK86_15090</name>
</gene>
<dbReference type="GO" id="GO:0030655">
    <property type="term" value="P:beta-lactam antibiotic catabolic process"/>
    <property type="evidence" value="ECO:0007669"/>
    <property type="project" value="InterPro"/>
</dbReference>
<evidence type="ECO:0000313" key="2">
    <source>
        <dbReference type="EMBL" id="PFU41987.1"/>
    </source>
</evidence>
<dbReference type="InterPro" id="IPR045155">
    <property type="entry name" value="Beta-lactam_cat"/>
</dbReference>
<dbReference type="EMBL" id="NVDG01000025">
    <property type="protein sequence ID" value="PFU41987.1"/>
    <property type="molecule type" value="Genomic_DNA"/>
</dbReference>
<protein>
    <recommendedName>
        <fullName evidence="1">Beta-lactamase class A catalytic domain-containing protein</fullName>
    </recommendedName>
</protein>
<dbReference type="GO" id="GO:0008800">
    <property type="term" value="F:beta-lactamase activity"/>
    <property type="evidence" value="ECO:0007669"/>
    <property type="project" value="InterPro"/>
</dbReference>
<dbReference type="AlphaFoldDB" id="A0A2B3U634"/>
<organism evidence="2 3">
    <name type="scientific">Bacillus cereus</name>
    <dbReference type="NCBI Taxonomy" id="1396"/>
    <lineage>
        <taxon>Bacteria</taxon>
        <taxon>Bacillati</taxon>
        <taxon>Bacillota</taxon>
        <taxon>Bacilli</taxon>
        <taxon>Bacillales</taxon>
        <taxon>Bacillaceae</taxon>
        <taxon>Bacillus</taxon>
        <taxon>Bacillus cereus group</taxon>
    </lineage>
</organism>
<dbReference type="InterPro" id="IPR012338">
    <property type="entry name" value="Beta-lactam/transpept-like"/>
</dbReference>
<feature type="domain" description="Beta-lactamase class A catalytic" evidence="1">
    <location>
        <begin position="25"/>
        <end position="220"/>
    </location>
</feature>
<dbReference type="Gene3D" id="3.40.710.10">
    <property type="entry name" value="DD-peptidase/beta-lactamase superfamily"/>
    <property type="match status" value="1"/>
</dbReference>
<evidence type="ECO:0000313" key="3">
    <source>
        <dbReference type="Proteomes" id="UP000224076"/>
    </source>
</evidence>
<dbReference type="RefSeq" id="WP_098665868.1">
    <property type="nucleotide sequence ID" value="NZ_NVDG01000025.1"/>
</dbReference>
<accession>A0A2B3U634</accession>